<feature type="compositionally biased region" description="Low complexity" evidence="8">
    <location>
        <begin position="895"/>
        <end position="907"/>
    </location>
</feature>
<dbReference type="Gene3D" id="3.40.850.10">
    <property type="entry name" value="Kinesin motor domain"/>
    <property type="match status" value="1"/>
</dbReference>
<keyword evidence="5 6" id="KW-0505">Motor protein</keyword>
<keyword evidence="11" id="KW-1185">Reference proteome</keyword>
<evidence type="ECO:0000259" key="9">
    <source>
        <dbReference type="PROSITE" id="PS50067"/>
    </source>
</evidence>
<feature type="coiled-coil region" evidence="7">
    <location>
        <begin position="417"/>
        <end position="602"/>
    </location>
</feature>
<dbReference type="PANTHER" id="PTHR47968:SF36">
    <property type="entry name" value="KINESIN HEAVY CHAIN ISOFORM X1"/>
    <property type="match status" value="1"/>
</dbReference>
<proteinExistence type="inferred from homology"/>
<accession>A0A9D4TG94</accession>
<dbReference type="GO" id="GO:0003777">
    <property type="term" value="F:microtubule motor activity"/>
    <property type="evidence" value="ECO:0007669"/>
    <property type="project" value="InterPro"/>
</dbReference>
<feature type="compositionally biased region" description="Polar residues" evidence="8">
    <location>
        <begin position="27"/>
        <end position="38"/>
    </location>
</feature>
<sequence>MAAPKEARYSLSGSVSRSPTKLGGPRRQSTVDTATSSGAARRPTSALPDRPEERVKVFVRIRPTKAEGETGGAVRAKSGSKGLVIFREHANIPASEFEFDKVLGPSASQSDVYHAAVKPIVEDVLNGYNGTLMAYGQTGAGKTYSLSSIAADAIGMIPRAAAEVFSHIEQDGGHEYSVYMSYVQLYMELIQDLLRPESENLQIRENEGGVFVGGVHQQEVQNITQCLHLLSLGDRNRTTAFTALNAHSSRSHAVVMLTVIKRRSVSGTGEAEIQRVKVGKLFLVDLAGSERLKKSKSTGLRANEAKSINLSLTTLGMCINARADPNAAHVPFRDSKLTRLLQDSLGGNAKTSLLVAACDAAEHVDETLQSLQFGLRAMCVRTQAVVNERVDYKTLHAEMIAALENQDRKSSLLEASLLEKDAQLESVQSQLQQEQQEAARQLEALQRERQALETERQRLLAEQQATLAAEEQQKQQLLQQLQATSQEAHGLAQQHEQQRQQLLAQVAAHRQQLDEAATAAEDVAAQHRAELEQQQQAHAAEMVAAAAAREEAAAAAAAAQTAELQAVRSELEQTQKLLRGSREEARMLSQHHEQQLQEQEEEWAGKVEIVEAAAARQVAAIQATIAARDSSISELQADVQARDQGIAQLHELVASLEAGKAELARQLAVATAQLEAAGRLRLQLERGFAEERELVAALQTQVEGYERSRMALAKSFFENKRSSDAAKVIQRHWREHRLQRMRQQQTEGYHALTNAKAMLGTLAQQHADLEQRRRANLAFSGQTLVGDNLDVLQDAVESVIAAFLLPARDLRTIQRYQQKVSATRQSTAYPGGATAAAAAAHGPLGGGGGGGSLSRTSTGTGADLIKASLYPLADSAPGSAYSTPREMGPGGGEGPPAAAAQQQQQYQAVYRGPSSAALYTKLQQQQQQQQQQQRGGYAPQQSFQQAQQHAQQQQAHAPLLREGSLRGGLANLSAKVLAGVHSPMDRLRRLSSGTYAQQQAVAQQAAQQQALLPPQMPLQAARQLY</sequence>
<dbReference type="SMART" id="SM00129">
    <property type="entry name" value="KISc"/>
    <property type="match status" value="1"/>
</dbReference>
<dbReference type="PROSITE" id="PS00411">
    <property type="entry name" value="KINESIN_MOTOR_1"/>
    <property type="match status" value="1"/>
</dbReference>
<evidence type="ECO:0000256" key="1">
    <source>
        <dbReference type="ARBA" id="ARBA00022701"/>
    </source>
</evidence>
<evidence type="ECO:0000256" key="8">
    <source>
        <dbReference type="SAM" id="MobiDB-lite"/>
    </source>
</evidence>
<evidence type="ECO:0000256" key="4">
    <source>
        <dbReference type="ARBA" id="ARBA00023054"/>
    </source>
</evidence>
<keyword evidence="3 6" id="KW-0067">ATP-binding</keyword>
<evidence type="ECO:0000313" key="11">
    <source>
        <dbReference type="Proteomes" id="UP001055712"/>
    </source>
</evidence>
<dbReference type="EMBL" id="SIDB01000012">
    <property type="protein sequence ID" value="KAI3424857.1"/>
    <property type="molecule type" value="Genomic_DNA"/>
</dbReference>
<dbReference type="OrthoDB" id="3176171at2759"/>
<evidence type="ECO:0000256" key="3">
    <source>
        <dbReference type="ARBA" id="ARBA00022840"/>
    </source>
</evidence>
<dbReference type="InterPro" id="IPR027640">
    <property type="entry name" value="Kinesin-like_fam"/>
</dbReference>
<dbReference type="GO" id="GO:0005874">
    <property type="term" value="C:microtubule"/>
    <property type="evidence" value="ECO:0007669"/>
    <property type="project" value="UniProtKB-KW"/>
</dbReference>
<comment type="caution">
    <text evidence="10">The sequence shown here is derived from an EMBL/GenBank/DDBJ whole genome shotgun (WGS) entry which is preliminary data.</text>
</comment>
<evidence type="ECO:0000256" key="6">
    <source>
        <dbReference type="PROSITE-ProRule" id="PRU00283"/>
    </source>
</evidence>
<keyword evidence="2 6" id="KW-0547">Nucleotide-binding</keyword>
<dbReference type="Pfam" id="PF00225">
    <property type="entry name" value="Kinesin"/>
    <property type="match status" value="1"/>
</dbReference>
<organism evidence="10 11">
    <name type="scientific">Chlorella vulgaris</name>
    <name type="common">Green alga</name>
    <dbReference type="NCBI Taxonomy" id="3077"/>
    <lineage>
        <taxon>Eukaryota</taxon>
        <taxon>Viridiplantae</taxon>
        <taxon>Chlorophyta</taxon>
        <taxon>core chlorophytes</taxon>
        <taxon>Trebouxiophyceae</taxon>
        <taxon>Chlorellales</taxon>
        <taxon>Chlorellaceae</taxon>
        <taxon>Chlorella clade</taxon>
        <taxon>Chlorella</taxon>
    </lineage>
</organism>
<dbReference type="PANTHER" id="PTHR47968">
    <property type="entry name" value="CENTROMERE PROTEIN E"/>
    <property type="match status" value="1"/>
</dbReference>
<evidence type="ECO:0000313" key="10">
    <source>
        <dbReference type="EMBL" id="KAI3424857.1"/>
    </source>
</evidence>
<reference evidence="10" key="1">
    <citation type="journal article" date="2019" name="Plant J.">
        <title>Chlorella vulgaris genome assembly and annotation reveals the molecular basis for metabolic acclimation to high light conditions.</title>
        <authorList>
            <person name="Cecchin M."/>
            <person name="Marcolungo L."/>
            <person name="Rossato M."/>
            <person name="Girolomoni L."/>
            <person name="Cosentino E."/>
            <person name="Cuine S."/>
            <person name="Li-Beisson Y."/>
            <person name="Delledonne M."/>
            <person name="Ballottari M."/>
        </authorList>
    </citation>
    <scope>NUCLEOTIDE SEQUENCE</scope>
    <source>
        <strain evidence="10">211/11P</strain>
    </source>
</reference>
<evidence type="ECO:0000256" key="5">
    <source>
        <dbReference type="ARBA" id="ARBA00023175"/>
    </source>
</evidence>
<dbReference type="GO" id="GO:0008017">
    <property type="term" value="F:microtubule binding"/>
    <property type="evidence" value="ECO:0007669"/>
    <property type="project" value="InterPro"/>
</dbReference>
<dbReference type="PROSITE" id="PS50067">
    <property type="entry name" value="KINESIN_MOTOR_2"/>
    <property type="match status" value="1"/>
</dbReference>
<feature type="domain" description="Kinesin motor" evidence="9">
    <location>
        <begin position="54"/>
        <end position="380"/>
    </location>
</feature>
<feature type="binding site" evidence="6">
    <location>
        <begin position="136"/>
        <end position="143"/>
    </location>
    <ligand>
        <name>ATP</name>
        <dbReference type="ChEBI" id="CHEBI:30616"/>
    </ligand>
</feature>
<dbReference type="InterPro" id="IPR001752">
    <property type="entry name" value="Kinesin_motor_dom"/>
</dbReference>
<dbReference type="GO" id="GO:0005524">
    <property type="term" value="F:ATP binding"/>
    <property type="evidence" value="ECO:0007669"/>
    <property type="project" value="UniProtKB-UniRule"/>
</dbReference>
<dbReference type="AlphaFoldDB" id="A0A9D4TG94"/>
<dbReference type="InterPro" id="IPR019821">
    <property type="entry name" value="Kinesin_motor_CS"/>
</dbReference>
<name>A0A9D4TG94_CHLVU</name>
<evidence type="ECO:0000256" key="7">
    <source>
        <dbReference type="SAM" id="Coils"/>
    </source>
</evidence>
<dbReference type="InterPro" id="IPR027417">
    <property type="entry name" value="P-loop_NTPase"/>
</dbReference>
<dbReference type="SUPFAM" id="SSF52540">
    <property type="entry name" value="P-loop containing nucleoside triphosphate hydrolases"/>
    <property type="match status" value="1"/>
</dbReference>
<keyword evidence="1" id="KW-0493">Microtubule</keyword>
<protein>
    <recommendedName>
        <fullName evidence="9">Kinesin motor domain-containing protein</fullName>
    </recommendedName>
</protein>
<dbReference type="PRINTS" id="PR00380">
    <property type="entry name" value="KINESINHEAVY"/>
</dbReference>
<feature type="region of interest" description="Disordered" evidence="8">
    <location>
        <begin position="930"/>
        <end position="957"/>
    </location>
</feature>
<reference evidence="10" key="2">
    <citation type="submission" date="2020-11" db="EMBL/GenBank/DDBJ databases">
        <authorList>
            <person name="Cecchin M."/>
            <person name="Marcolungo L."/>
            <person name="Rossato M."/>
            <person name="Girolomoni L."/>
            <person name="Cosentino E."/>
            <person name="Cuine S."/>
            <person name="Li-Beisson Y."/>
            <person name="Delledonne M."/>
            <person name="Ballottari M."/>
        </authorList>
    </citation>
    <scope>NUCLEOTIDE SEQUENCE</scope>
    <source>
        <strain evidence="10">211/11P</strain>
        <tissue evidence="10">Whole cell</tissue>
    </source>
</reference>
<dbReference type="InterPro" id="IPR036961">
    <property type="entry name" value="Kinesin_motor_dom_sf"/>
</dbReference>
<feature type="region of interest" description="Disordered" evidence="8">
    <location>
        <begin position="1"/>
        <end position="52"/>
    </location>
</feature>
<dbReference type="Proteomes" id="UP001055712">
    <property type="component" value="Unassembled WGS sequence"/>
</dbReference>
<dbReference type="GO" id="GO:0007018">
    <property type="term" value="P:microtubule-based movement"/>
    <property type="evidence" value="ECO:0007669"/>
    <property type="project" value="InterPro"/>
</dbReference>
<comment type="similarity">
    <text evidence="6">Belongs to the TRAFAC class myosin-kinesin ATPase superfamily. Kinesin family.</text>
</comment>
<feature type="region of interest" description="Disordered" evidence="8">
    <location>
        <begin position="875"/>
        <end position="907"/>
    </location>
</feature>
<evidence type="ECO:0000256" key="2">
    <source>
        <dbReference type="ARBA" id="ARBA00022741"/>
    </source>
</evidence>
<gene>
    <name evidence="10" type="ORF">D9Q98_008241</name>
</gene>
<keyword evidence="4 7" id="KW-0175">Coiled coil</keyword>
<dbReference type="CDD" id="cd00106">
    <property type="entry name" value="KISc"/>
    <property type="match status" value="1"/>
</dbReference>